<dbReference type="SMART" id="SM00066">
    <property type="entry name" value="GAL4"/>
    <property type="match status" value="1"/>
</dbReference>
<dbReference type="InterPro" id="IPR021858">
    <property type="entry name" value="Fun_TF"/>
</dbReference>
<protein>
    <recommendedName>
        <fullName evidence="7">Zn(2)-C6 fungal-type domain-containing protein</fullName>
    </recommendedName>
</protein>
<dbReference type="EMBL" id="KV907499">
    <property type="protein sequence ID" value="OOF96147.1"/>
    <property type="molecule type" value="Genomic_DNA"/>
</dbReference>
<gene>
    <name evidence="8" type="ORF">ASPCADRAFT_146852</name>
</gene>
<dbReference type="Gene3D" id="4.10.240.10">
    <property type="entry name" value="Zn(2)-C6 fungal-type DNA-binding domain"/>
    <property type="match status" value="1"/>
</dbReference>
<evidence type="ECO:0000256" key="6">
    <source>
        <dbReference type="SAM" id="MobiDB-lite"/>
    </source>
</evidence>
<feature type="region of interest" description="Disordered" evidence="6">
    <location>
        <begin position="589"/>
        <end position="631"/>
    </location>
</feature>
<keyword evidence="3" id="KW-0238">DNA-binding</keyword>
<feature type="region of interest" description="Disordered" evidence="6">
    <location>
        <begin position="127"/>
        <end position="157"/>
    </location>
</feature>
<dbReference type="PANTHER" id="PTHR37534:SF12">
    <property type="entry name" value="ZN(2)-C6 FUNGAL-TYPE DOMAIN-CONTAINING PROTEIN"/>
    <property type="match status" value="1"/>
</dbReference>
<dbReference type="VEuPathDB" id="FungiDB:ASPCADRAFT_146852"/>
<dbReference type="InterPro" id="IPR001138">
    <property type="entry name" value="Zn2Cys6_DnaBD"/>
</dbReference>
<dbReference type="GO" id="GO:0009893">
    <property type="term" value="P:positive regulation of metabolic process"/>
    <property type="evidence" value="ECO:0007669"/>
    <property type="project" value="UniProtKB-ARBA"/>
</dbReference>
<evidence type="ECO:0000256" key="5">
    <source>
        <dbReference type="ARBA" id="ARBA00023242"/>
    </source>
</evidence>
<dbReference type="OMA" id="DWMRENN"/>
<dbReference type="CDD" id="cd00067">
    <property type="entry name" value="GAL4"/>
    <property type="match status" value="1"/>
</dbReference>
<dbReference type="OrthoDB" id="5294180at2759"/>
<evidence type="ECO:0000256" key="4">
    <source>
        <dbReference type="ARBA" id="ARBA00023163"/>
    </source>
</evidence>
<dbReference type="AlphaFoldDB" id="A0A1R3RNT8"/>
<dbReference type="Pfam" id="PF00172">
    <property type="entry name" value="Zn_clus"/>
    <property type="match status" value="1"/>
</dbReference>
<feature type="domain" description="Zn(2)-C6 fungal-type" evidence="7">
    <location>
        <begin position="36"/>
        <end position="66"/>
    </location>
</feature>
<dbReference type="Pfam" id="PF11951">
    <property type="entry name" value="Fungal_trans_2"/>
    <property type="match status" value="1"/>
</dbReference>
<comment type="subcellular location">
    <subcellularLocation>
        <location evidence="1">Nucleus</location>
    </subcellularLocation>
</comment>
<evidence type="ECO:0000256" key="2">
    <source>
        <dbReference type="ARBA" id="ARBA00023015"/>
    </source>
</evidence>
<evidence type="ECO:0000313" key="9">
    <source>
        <dbReference type="Proteomes" id="UP000188318"/>
    </source>
</evidence>
<dbReference type="STRING" id="602072.A0A1R3RNT8"/>
<keyword evidence="4" id="KW-0804">Transcription</keyword>
<keyword evidence="9" id="KW-1185">Reference proteome</keyword>
<dbReference type="PROSITE" id="PS50048">
    <property type="entry name" value="ZN2_CY6_FUNGAL_2"/>
    <property type="match status" value="1"/>
</dbReference>
<organism evidence="8 9">
    <name type="scientific">Aspergillus carbonarius (strain ITEM 5010)</name>
    <dbReference type="NCBI Taxonomy" id="602072"/>
    <lineage>
        <taxon>Eukaryota</taxon>
        <taxon>Fungi</taxon>
        <taxon>Dikarya</taxon>
        <taxon>Ascomycota</taxon>
        <taxon>Pezizomycotina</taxon>
        <taxon>Eurotiomycetes</taxon>
        <taxon>Eurotiomycetidae</taxon>
        <taxon>Eurotiales</taxon>
        <taxon>Aspergillaceae</taxon>
        <taxon>Aspergillus</taxon>
        <taxon>Aspergillus subgen. Circumdati</taxon>
    </lineage>
</organism>
<dbReference type="GO" id="GO:0003677">
    <property type="term" value="F:DNA binding"/>
    <property type="evidence" value="ECO:0007669"/>
    <property type="project" value="UniProtKB-KW"/>
</dbReference>
<dbReference type="GO" id="GO:0005634">
    <property type="term" value="C:nucleus"/>
    <property type="evidence" value="ECO:0007669"/>
    <property type="project" value="UniProtKB-SubCell"/>
</dbReference>
<dbReference type="PANTHER" id="PTHR37534">
    <property type="entry name" value="TRANSCRIPTIONAL ACTIVATOR PROTEIN UGA3"/>
    <property type="match status" value="1"/>
</dbReference>
<evidence type="ECO:0000259" key="7">
    <source>
        <dbReference type="PROSITE" id="PS50048"/>
    </source>
</evidence>
<dbReference type="GO" id="GO:0008270">
    <property type="term" value="F:zinc ion binding"/>
    <property type="evidence" value="ECO:0007669"/>
    <property type="project" value="InterPro"/>
</dbReference>
<keyword evidence="2" id="KW-0805">Transcription regulation</keyword>
<proteinExistence type="predicted"/>
<dbReference type="GO" id="GO:0000981">
    <property type="term" value="F:DNA-binding transcription factor activity, RNA polymerase II-specific"/>
    <property type="evidence" value="ECO:0007669"/>
    <property type="project" value="InterPro"/>
</dbReference>
<keyword evidence="5" id="KW-0539">Nucleus</keyword>
<evidence type="ECO:0000313" key="8">
    <source>
        <dbReference type="EMBL" id="OOF96147.1"/>
    </source>
</evidence>
<dbReference type="Proteomes" id="UP000188318">
    <property type="component" value="Unassembled WGS sequence"/>
</dbReference>
<reference evidence="9" key="1">
    <citation type="journal article" date="2017" name="Genome Biol.">
        <title>Comparative genomics reveals high biological diversity and specific adaptations in the industrially and medically important fungal genus Aspergillus.</title>
        <authorList>
            <person name="de Vries R.P."/>
            <person name="Riley R."/>
            <person name="Wiebenga A."/>
            <person name="Aguilar-Osorio G."/>
            <person name="Amillis S."/>
            <person name="Uchima C.A."/>
            <person name="Anderluh G."/>
            <person name="Asadollahi M."/>
            <person name="Askin M."/>
            <person name="Barry K."/>
            <person name="Battaglia E."/>
            <person name="Bayram O."/>
            <person name="Benocci T."/>
            <person name="Braus-Stromeyer S.A."/>
            <person name="Caldana C."/>
            <person name="Canovas D."/>
            <person name="Cerqueira G.C."/>
            <person name="Chen F."/>
            <person name="Chen W."/>
            <person name="Choi C."/>
            <person name="Clum A."/>
            <person name="Dos Santos R.A."/>
            <person name="Damasio A.R."/>
            <person name="Diallinas G."/>
            <person name="Emri T."/>
            <person name="Fekete E."/>
            <person name="Flipphi M."/>
            <person name="Freyberg S."/>
            <person name="Gallo A."/>
            <person name="Gournas C."/>
            <person name="Habgood R."/>
            <person name="Hainaut M."/>
            <person name="Harispe M.L."/>
            <person name="Henrissat B."/>
            <person name="Hilden K.S."/>
            <person name="Hope R."/>
            <person name="Hossain A."/>
            <person name="Karabika E."/>
            <person name="Karaffa L."/>
            <person name="Karanyi Z."/>
            <person name="Krasevec N."/>
            <person name="Kuo A."/>
            <person name="Kusch H."/>
            <person name="LaButti K."/>
            <person name="Lagendijk E.L."/>
            <person name="Lapidus A."/>
            <person name="Levasseur A."/>
            <person name="Lindquist E."/>
            <person name="Lipzen A."/>
            <person name="Logrieco A.F."/>
            <person name="MacCabe A."/>
            <person name="Maekelae M.R."/>
            <person name="Malavazi I."/>
            <person name="Melin P."/>
            <person name="Meyer V."/>
            <person name="Mielnichuk N."/>
            <person name="Miskei M."/>
            <person name="Molnar A.P."/>
            <person name="Mule G."/>
            <person name="Ngan C.Y."/>
            <person name="Orejas M."/>
            <person name="Orosz E."/>
            <person name="Ouedraogo J.P."/>
            <person name="Overkamp K.M."/>
            <person name="Park H.-S."/>
            <person name="Perrone G."/>
            <person name="Piumi F."/>
            <person name="Punt P.J."/>
            <person name="Ram A.F."/>
            <person name="Ramon A."/>
            <person name="Rauscher S."/>
            <person name="Record E."/>
            <person name="Riano-Pachon D.M."/>
            <person name="Robert V."/>
            <person name="Roehrig J."/>
            <person name="Ruller R."/>
            <person name="Salamov A."/>
            <person name="Salih N.S."/>
            <person name="Samson R.A."/>
            <person name="Sandor E."/>
            <person name="Sanguinetti M."/>
            <person name="Schuetze T."/>
            <person name="Sepcic K."/>
            <person name="Shelest E."/>
            <person name="Sherlock G."/>
            <person name="Sophianopoulou V."/>
            <person name="Squina F.M."/>
            <person name="Sun H."/>
            <person name="Susca A."/>
            <person name="Todd R.B."/>
            <person name="Tsang A."/>
            <person name="Unkles S.E."/>
            <person name="van de Wiele N."/>
            <person name="van Rossen-Uffink D."/>
            <person name="Oliveira J.V."/>
            <person name="Vesth T.C."/>
            <person name="Visser J."/>
            <person name="Yu J.-H."/>
            <person name="Zhou M."/>
            <person name="Andersen M.R."/>
            <person name="Archer D.B."/>
            <person name="Baker S.E."/>
            <person name="Benoit I."/>
            <person name="Brakhage A.A."/>
            <person name="Braus G.H."/>
            <person name="Fischer R."/>
            <person name="Frisvad J.C."/>
            <person name="Goldman G.H."/>
            <person name="Houbraken J."/>
            <person name="Oakley B."/>
            <person name="Pocsi I."/>
            <person name="Scazzocchio C."/>
            <person name="Seiboth B."/>
            <person name="vanKuyk P.A."/>
            <person name="Wortman J."/>
            <person name="Dyer P.S."/>
            <person name="Grigoriev I.V."/>
        </authorList>
    </citation>
    <scope>NUCLEOTIDE SEQUENCE [LARGE SCALE GENOMIC DNA]</scope>
    <source>
        <strain evidence="9">ITEM 5010</strain>
    </source>
</reference>
<evidence type="ECO:0000256" key="3">
    <source>
        <dbReference type="ARBA" id="ARBA00023125"/>
    </source>
</evidence>
<evidence type="ECO:0000256" key="1">
    <source>
        <dbReference type="ARBA" id="ARBA00004123"/>
    </source>
</evidence>
<accession>A0A1R3RNT8</accession>
<dbReference type="SUPFAM" id="SSF57701">
    <property type="entry name" value="Zn2/Cys6 DNA-binding domain"/>
    <property type="match status" value="1"/>
</dbReference>
<sequence>MASAACLAVAGGSRRPDGPGEPRRPAVKVFRRSRTGCFTCRLRRKKCDENRPACTMCTSLGLRCSYQPPRWWSTDEQRLAQRDRINRRIRQTKIMEKEGNFYKYRDQIAALLEVQQGAGLMDVDLFPTQVPSPPGTPRLQPVPQVSSQSAPPPPTFDRLVLPTYSGPGPSQAPPPTPRLPFRVLTRTVSKSPPPASQQFFHSLAADSFEGTDGQERLAESVRDLMPVGDTSRLLLDHFIDNVLRTVFPILEVRQGPHLHISEVLRLMQNNPAYLRCCLSVGAIHLKNSWGLDDQMDHAIMEHRYGAISRLSRGLDHGSDLMQTLNATLGVIFYHSFVATSEDYLPDIPWNHHFEGLSTLVKKLDSPPSSLNVALIAWIDIIGATMLGTTPKFSHTYRQRHTTGIRSGLQHVMGCDDRIMYLISEIACLEALWIEGGLGEKDLYQHVCVLNEHINWTEATDLVVIHPYEPNGAINPEKLSVIMTALFRLAARLYVHSILPAFDSHDATVMSWVTRMCEILQYIPAGPMGFDRCLAWPLFIAGLYSVPFSQFRKTLTERVAALGFLGNFGSIGRMYNVLKEVWRVADETGSVLGSGTRPPRVPPVGDVGQPSEQQQDQEKPQEDGTQKPEKRYIHWREVMRGKNWDYLLM</sequence>
<feature type="compositionally biased region" description="Basic and acidic residues" evidence="6">
    <location>
        <begin position="615"/>
        <end position="631"/>
    </location>
</feature>
<dbReference type="InterPro" id="IPR036864">
    <property type="entry name" value="Zn2-C6_fun-type_DNA-bd_sf"/>
</dbReference>
<name>A0A1R3RNT8_ASPC5</name>
<dbReference type="PROSITE" id="PS00463">
    <property type="entry name" value="ZN2_CY6_FUNGAL_1"/>
    <property type="match status" value="1"/>
</dbReference>